<accession>A0A5E4PFI0</accession>
<proteinExistence type="predicted"/>
<reference evidence="1 2" key="1">
    <citation type="submission" date="2019-08" db="EMBL/GenBank/DDBJ databases">
        <authorList>
            <person name="Guy L."/>
        </authorList>
    </citation>
    <scope>NUCLEOTIDE SEQUENCE [LARGE SCALE GENOMIC DNA]</scope>
    <source>
        <strain evidence="1 2">SGT-108</strain>
    </source>
</reference>
<keyword evidence="2" id="KW-1185">Reference proteome</keyword>
<dbReference type="AlphaFoldDB" id="A0A5E4PFI0"/>
<dbReference type="EMBL" id="LR699119">
    <property type="protein sequence ID" value="VVC75375.1"/>
    <property type="molecule type" value="Genomic_DNA"/>
</dbReference>
<evidence type="ECO:0000313" key="1">
    <source>
        <dbReference type="EMBL" id="VVC75375.1"/>
    </source>
</evidence>
<name>A0A5E4PFI0_9COXI</name>
<dbReference type="KEGG" id="asip:AQUSIP_06650"/>
<dbReference type="Proteomes" id="UP000324194">
    <property type="component" value="Chromosome 1"/>
</dbReference>
<sequence>MAYGVTPYTWHVPIDIASDQLQNVTGLPRLSFFLIELNFIEAAFEKKFEVDNLYSTLNTAFPELIKGISASHSLY</sequence>
<organism evidence="1 2">
    <name type="scientific">Aquicella siphonis</name>
    <dbReference type="NCBI Taxonomy" id="254247"/>
    <lineage>
        <taxon>Bacteria</taxon>
        <taxon>Pseudomonadati</taxon>
        <taxon>Pseudomonadota</taxon>
        <taxon>Gammaproteobacteria</taxon>
        <taxon>Legionellales</taxon>
        <taxon>Coxiellaceae</taxon>
        <taxon>Aquicella</taxon>
    </lineage>
</organism>
<protein>
    <submittedName>
        <fullName evidence="1">Uncharacterized protein</fullName>
    </submittedName>
</protein>
<gene>
    <name evidence="1" type="ORF">AQUSIP_06650</name>
</gene>
<evidence type="ECO:0000313" key="2">
    <source>
        <dbReference type="Proteomes" id="UP000324194"/>
    </source>
</evidence>